<dbReference type="InterPro" id="IPR017972">
    <property type="entry name" value="Cyt_P450_CS"/>
</dbReference>
<dbReference type="InterPro" id="IPR001128">
    <property type="entry name" value="Cyt_P450"/>
</dbReference>
<dbReference type="InterPro" id="IPR036396">
    <property type="entry name" value="Cyt_P450_sf"/>
</dbReference>
<comment type="caution">
    <text evidence="7">The sequence shown here is derived from an EMBL/GenBank/DDBJ whole genome shotgun (WGS) entry which is preliminary data.</text>
</comment>
<comment type="cofactor">
    <cofactor evidence="1">
        <name>heme</name>
        <dbReference type="ChEBI" id="CHEBI:30413"/>
    </cofactor>
</comment>
<dbReference type="PANTHER" id="PTHR46206">
    <property type="entry name" value="CYTOCHROME P450"/>
    <property type="match status" value="1"/>
</dbReference>
<keyword evidence="6" id="KW-0349">Heme</keyword>
<dbReference type="SUPFAM" id="SSF48264">
    <property type="entry name" value="Cytochrome P450"/>
    <property type="match status" value="1"/>
</dbReference>
<dbReference type="PRINTS" id="PR00463">
    <property type="entry name" value="EP450I"/>
</dbReference>
<evidence type="ECO:0008006" key="9">
    <source>
        <dbReference type="Google" id="ProtNLM"/>
    </source>
</evidence>
<evidence type="ECO:0000256" key="5">
    <source>
        <dbReference type="ARBA" id="ARBA00023004"/>
    </source>
</evidence>
<dbReference type="PROSITE" id="PS00086">
    <property type="entry name" value="CYTOCHROME_P450"/>
    <property type="match status" value="1"/>
</dbReference>
<evidence type="ECO:0000256" key="3">
    <source>
        <dbReference type="ARBA" id="ARBA00022723"/>
    </source>
</evidence>
<name>A0ABR3FSE2_9AGAR</name>
<dbReference type="Gene3D" id="1.10.630.10">
    <property type="entry name" value="Cytochrome P450"/>
    <property type="match status" value="1"/>
</dbReference>
<dbReference type="PRINTS" id="PR00385">
    <property type="entry name" value="P450"/>
</dbReference>
<organism evidence="7 8">
    <name type="scientific">Marasmius crinis-equi</name>
    <dbReference type="NCBI Taxonomy" id="585013"/>
    <lineage>
        <taxon>Eukaryota</taxon>
        <taxon>Fungi</taxon>
        <taxon>Dikarya</taxon>
        <taxon>Basidiomycota</taxon>
        <taxon>Agaricomycotina</taxon>
        <taxon>Agaricomycetes</taxon>
        <taxon>Agaricomycetidae</taxon>
        <taxon>Agaricales</taxon>
        <taxon>Marasmiineae</taxon>
        <taxon>Marasmiaceae</taxon>
        <taxon>Marasmius</taxon>
    </lineage>
</organism>
<proteinExistence type="inferred from homology"/>
<evidence type="ECO:0000313" key="7">
    <source>
        <dbReference type="EMBL" id="KAL0578382.1"/>
    </source>
</evidence>
<comment type="similarity">
    <text evidence="2 6">Belongs to the cytochrome P450 family.</text>
</comment>
<keyword evidence="3 6" id="KW-0479">Metal-binding</keyword>
<keyword evidence="6" id="KW-0503">Monooxygenase</keyword>
<gene>
    <name evidence="7" type="ORF">V5O48_003603</name>
</gene>
<evidence type="ECO:0000313" key="8">
    <source>
        <dbReference type="Proteomes" id="UP001465976"/>
    </source>
</evidence>
<protein>
    <recommendedName>
        <fullName evidence="9">Cytochrome P450</fullName>
    </recommendedName>
</protein>
<evidence type="ECO:0000256" key="4">
    <source>
        <dbReference type="ARBA" id="ARBA00023002"/>
    </source>
</evidence>
<dbReference type="InterPro" id="IPR002401">
    <property type="entry name" value="Cyt_P450_E_grp-I"/>
</dbReference>
<reference evidence="7 8" key="1">
    <citation type="submission" date="2024-02" db="EMBL/GenBank/DDBJ databases">
        <title>A draft genome for the cacao thread blight pathogen Marasmius crinis-equi.</title>
        <authorList>
            <person name="Cohen S.P."/>
            <person name="Baruah I.K."/>
            <person name="Amoako-Attah I."/>
            <person name="Bukari Y."/>
            <person name="Meinhardt L.W."/>
            <person name="Bailey B.A."/>
        </authorList>
    </citation>
    <scope>NUCLEOTIDE SEQUENCE [LARGE SCALE GENOMIC DNA]</scope>
    <source>
        <strain evidence="7 8">GH-76</strain>
    </source>
</reference>
<dbReference type="CDD" id="cd11041">
    <property type="entry name" value="CYP503A1-like"/>
    <property type="match status" value="1"/>
</dbReference>
<evidence type="ECO:0000256" key="1">
    <source>
        <dbReference type="ARBA" id="ARBA00001971"/>
    </source>
</evidence>
<dbReference type="Pfam" id="PF00067">
    <property type="entry name" value="p450"/>
    <property type="match status" value="1"/>
</dbReference>
<accession>A0ABR3FSE2</accession>
<keyword evidence="4 6" id="KW-0560">Oxidoreductase</keyword>
<keyword evidence="8" id="KW-1185">Reference proteome</keyword>
<keyword evidence="5 6" id="KW-0408">Iron</keyword>
<dbReference type="EMBL" id="JBAHYK010000101">
    <property type="protein sequence ID" value="KAL0578382.1"/>
    <property type="molecule type" value="Genomic_DNA"/>
</dbReference>
<evidence type="ECO:0000256" key="6">
    <source>
        <dbReference type="RuleBase" id="RU000461"/>
    </source>
</evidence>
<dbReference type="Proteomes" id="UP001465976">
    <property type="component" value="Unassembled WGS sequence"/>
</dbReference>
<evidence type="ECO:0000256" key="2">
    <source>
        <dbReference type="ARBA" id="ARBA00010617"/>
    </source>
</evidence>
<sequence>MEFLNDLKGALEDAEWYKIGLGVFLVYCGYRYLRFVRVRAQLSHIPTLGSSSLFPSYFTAVKYFRNGRALLTSGVQQFPGGIFKIPTLDGWQVVVHGREKLNDMKAAKEEELSVLEAFVDLIKANYTIGPTALRDPYHIDAVRTPLTRNIGARFDDVSDEIAAAFEDNFPKGDGEEWTPLRVTRPIQNVVVRASNRLLVGLPLCRNTDYCDLNIRFTIDVMTDAILISLFPKFLHPLVGPLISKGKRNMSQAMGHLERIVRERMEMATEERPNDYVTWLVDMNAQIGKDWQKGSIEDIVLRVLSTNFAAIHTTSTAFTHAIYHLAAHPEVQPLLREEIDRVLFGEDGLGWTKAGMVQLRVMDSFVKETQRFSGVSAVAMTRVAVKPFRFSDGTVIPPGTTVGFAGHAVHQDASVYPSPEEFNATRFSDIRTGTDSIKYQTVTPTPEWLIFGVGKHACPGRFFAVNEIKSMLVYLVRNWDVKFDEGEAGVKWEVGEGGIPKGEEYAGNAVPNRDVQVLFRRRKAP</sequence>